<name>A0A165EH83_9BASI</name>
<keyword evidence="2" id="KW-1185">Reference proteome</keyword>
<protein>
    <recommendedName>
        <fullName evidence="3">F-box domain-containing protein</fullName>
    </recommendedName>
</protein>
<evidence type="ECO:0000313" key="1">
    <source>
        <dbReference type="EMBL" id="KZT54864.1"/>
    </source>
</evidence>
<dbReference type="Proteomes" id="UP000076842">
    <property type="component" value="Unassembled WGS sequence"/>
</dbReference>
<dbReference type="InParanoid" id="A0A165EH83"/>
<reference evidence="1 2" key="1">
    <citation type="journal article" date="2016" name="Mol. Biol. Evol.">
        <title>Comparative Genomics of Early-Diverging Mushroom-Forming Fungi Provides Insights into the Origins of Lignocellulose Decay Capabilities.</title>
        <authorList>
            <person name="Nagy L.G."/>
            <person name="Riley R."/>
            <person name="Tritt A."/>
            <person name="Adam C."/>
            <person name="Daum C."/>
            <person name="Floudas D."/>
            <person name="Sun H."/>
            <person name="Yadav J.S."/>
            <person name="Pangilinan J."/>
            <person name="Larsson K.H."/>
            <person name="Matsuura K."/>
            <person name="Barry K."/>
            <person name="Labutti K."/>
            <person name="Kuo R."/>
            <person name="Ohm R.A."/>
            <person name="Bhattacharya S.S."/>
            <person name="Shirouzu T."/>
            <person name="Yoshinaga Y."/>
            <person name="Martin F.M."/>
            <person name="Grigoriev I.V."/>
            <person name="Hibbett D.S."/>
        </authorList>
    </citation>
    <scope>NUCLEOTIDE SEQUENCE [LARGE SCALE GENOMIC DNA]</scope>
    <source>
        <strain evidence="1 2">HHB12733</strain>
    </source>
</reference>
<accession>A0A165EH83</accession>
<dbReference type="AlphaFoldDB" id="A0A165EH83"/>
<proteinExistence type="predicted"/>
<sequence>MPHPFLPDDVLYRIFEILDLSACPFECRRRDPEWRPKHPLIPFYYVCRQWMRVADKLVDVNLHLISPDGLVRLLEHLRYGYGCGRFPTKRLWIERSLLRQARKRDQSTLPMQEDLTELFTLLGALKMASIPICLSTMGITVLFETAGRTLEVLELRISRNTLPFIAQRLHTLVQVKRIDLVFSSADDDTAADTMLSLPGRSKISIPSLRSAAFSFSDWWPECNDFLAALNFVSLEHLWIKTERLGSNYTLLLLNLVWFLQQHSAAITDLHVVTSISANLSPFLTPLQSLRSLRVEYCLWKLSPRTVPASIVILHLPLFQTQPSDHELYRIGDWATVQAKFFRRLLAAYLPNLKIVQTNEYPRSNSALDWAMVSDRAEEGVLQTFKSTAVALKLKGVQLLDVHGNAYTALSDAVRRT</sequence>
<gene>
    <name evidence="1" type="ORF">CALCODRAFT_499279</name>
</gene>
<evidence type="ECO:0000313" key="2">
    <source>
        <dbReference type="Proteomes" id="UP000076842"/>
    </source>
</evidence>
<dbReference type="EMBL" id="KV424005">
    <property type="protein sequence ID" value="KZT54864.1"/>
    <property type="molecule type" value="Genomic_DNA"/>
</dbReference>
<organism evidence="1 2">
    <name type="scientific">Calocera cornea HHB12733</name>
    <dbReference type="NCBI Taxonomy" id="1353952"/>
    <lineage>
        <taxon>Eukaryota</taxon>
        <taxon>Fungi</taxon>
        <taxon>Dikarya</taxon>
        <taxon>Basidiomycota</taxon>
        <taxon>Agaricomycotina</taxon>
        <taxon>Dacrymycetes</taxon>
        <taxon>Dacrymycetales</taxon>
        <taxon>Dacrymycetaceae</taxon>
        <taxon>Calocera</taxon>
    </lineage>
</organism>
<evidence type="ECO:0008006" key="3">
    <source>
        <dbReference type="Google" id="ProtNLM"/>
    </source>
</evidence>